<feature type="non-terminal residue" evidence="4">
    <location>
        <position position="1"/>
    </location>
</feature>
<dbReference type="PROSITE" id="PS01248">
    <property type="entry name" value="EGF_LAM_1"/>
    <property type="match status" value="1"/>
</dbReference>
<keyword evidence="1" id="KW-1015">Disulfide bond</keyword>
<dbReference type="AlphaFoldDB" id="A0A484GWB8"/>
<dbReference type="GO" id="GO:0007411">
    <property type="term" value="P:axon guidance"/>
    <property type="evidence" value="ECO:0007669"/>
    <property type="project" value="TreeGrafter"/>
</dbReference>
<keyword evidence="5" id="KW-1185">Reference proteome</keyword>
<organism evidence="4 5">
    <name type="scientific">Sousa chinensis</name>
    <name type="common">Indo-pacific humpbacked dolphin</name>
    <name type="synonym">Steno chinensis</name>
    <dbReference type="NCBI Taxonomy" id="103600"/>
    <lineage>
        <taxon>Eukaryota</taxon>
        <taxon>Metazoa</taxon>
        <taxon>Chordata</taxon>
        <taxon>Craniata</taxon>
        <taxon>Vertebrata</taxon>
        <taxon>Euteleostomi</taxon>
        <taxon>Mammalia</taxon>
        <taxon>Eutheria</taxon>
        <taxon>Laurasiatheria</taxon>
        <taxon>Artiodactyla</taxon>
        <taxon>Whippomorpha</taxon>
        <taxon>Cetacea</taxon>
        <taxon>Odontoceti</taxon>
        <taxon>Delphinidae</taxon>
        <taxon>Sousa</taxon>
    </lineage>
</organism>
<dbReference type="GO" id="GO:0043256">
    <property type="term" value="C:laminin complex"/>
    <property type="evidence" value="ECO:0007669"/>
    <property type="project" value="TreeGrafter"/>
</dbReference>
<evidence type="ECO:0000256" key="1">
    <source>
        <dbReference type="ARBA" id="ARBA00023157"/>
    </source>
</evidence>
<dbReference type="InterPro" id="IPR002049">
    <property type="entry name" value="LE_dom"/>
</dbReference>
<evidence type="ECO:0000259" key="3">
    <source>
        <dbReference type="PROSITE" id="PS01248"/>
    </source>
</evidence>
<dbReference type="InterPro" id="IPR050440">
    <property type="entry name" value="Laminin/Netrin_ECM"/>
</dbReference>
<name>A0A484GWB8_SOUCH</name>
<evidence type="ECO:0000313" key="4">
    <source>
        <dbReference type="EMBL" id="TEA39878.1"/>
    </source>
</evidence>
<dbReference type="InterPro" id="IPR056860">
    <property type="entry name" value="LAMB4_dom"/>
</dbReference>
<gene>
    <name evidence="4" type="ORF">DBR06_SOUSAS32610004</name>
</gene>
<dbReference type="Proteomes" id="UP000295264">
    <property type="component" value="Unassembled WGS sequence"/>
</dbReference>
<reference evidence="4 5" key="1">
    <citation type="journal article" date="2018" name="Genomics">
        <title>Molecular footprints of inshore aquatic adaptation in Indo-Pacific humpback dolphin (Sousa chinensis).</title>
        <authorList>
            <person name="Ming Y."/>
            <person name="Jian J."/>
            <person name="Yu F."/>
            <person name="Yu X."/>
            <person name="Wang J."/>
            <person name="Liu W."/>
        </authorList>
    </citation>
    <scope>NUCLEOTIDE SEQUENCE [LARGE SCALE GENOMIC DNA]</scope>
    <source>
        <strain evidence="4">MY-2018</strain>
        <tissue evidence="4">Skin</tissue>
    </source>
</reference>
<dbReference type="GO" id="GO:0016477">
    <property type="term" value="P:cell migration"/>
    <property type="evidence" value="ECO:0007669"/>
    <property type="project" value="TreeGrafter"/>
</dbReference>
<evidence type="ECO:0000256" key="2">
    <source>
        <dbReference type="ARBA" id="ARBA00023292"/>
    </source>
</evidence>
<dbReference type="PANTHER" id="PTHR10574">
    <property type="entry name" value="NETRIN/LAMININ-RELATED"/>
    <property type="match status" value="1"/>
</dbReference>
<dbReference type="Pfam" id="PF00053">
    <property type="entry name" value="EGF_laminin"/>
    <property type="match status" value="3"/>
</dbReference>
<dbReference type="GO" id="GO:0070831">
    <property type="term" value="P:basement membrane assembly"/>
    <property type="evidence" value="ECO:0007669"/>
    <property type="project" value="TreeGrafter"/>
</dbReference>
<dbReference type="EMBL" id="QWLN02003486">
    <property type="protein sequence ID" value="TEA39878.1"/>
    <property type="molecule type" value="Genomic_DNA"/>
</dbReference>
<proteinExistence type="predicted"/>
<dbReference type="Gene3D" id="2.10.25.10">
    <property type="entry name" value="Laminin"/>
    <property type="match status" value="2"/>
</dbReference>
<keyword evidence="2" id="KW-0424">Laminin EGF-like domain</keyword>
<dbReference type="GO" id="GO:0009888">
    <property type="term" value="P:tissue development"/>
    <property type="evidence" value="ECO:0007669"/>
    <property type="project" value="TreeGrafter"/>
</dbReference>
<dbReference type="GO" id="GO:0034446">
    <property type="term" value="P:substrate adhesion-dependent cell spreading"/>
    <property type="evidence" value="ECO:0007669"/>
    <property type="project" value="TreeGrafter"/>
</dbReference>
<dbReference type="SMART" id="SM00180">
    <property type="entry name" value="EGF_Lam"/>
    <property type="match status" value="3"/>
</dbReference>
<comment type="caution">
    <text evidence="4">The sequence shown here is derived from an EMBL/GenBank/DDBJ whole genome shotgun (WGS) entry which is preliminary data.</text>
</comment>
<evidence type="ECO:0000313" key="5">
    <source>
        <dbReference type="Proteomes" id="UP000295264"/>
    </source>
</evidence>
<dbReference type="PRINTS" id="PR00011">
    <property type="entry name" value="EGFLAMININ"/>
</dbReference>
<accession>A0A484GWB8</accession>
<feature type="domain" description="Laminin EGF-like" evidence="3">
    <location>
        <begin position="95"/>
        <end position="125"/>
    </location>
</feature>
<feature type="non-terminal residue" evidence="4">
    <location>
        <position position="395"/>
    </location>
</feature>
<dbReference type="GO" id="GO:0009887">
    <property type="term" value="P:animal organ morphogenesis"/>
    <property type="evidence" value="ECO:0007669"/>
    <property type="project" value="TreeGrafter"/>
</dbReference>
<dbReference type="PANTHER" id="PTHR10574:SF268">
    <property type="entry name" value="LAMININ SUBUNIT BETA-3"/>
    <property type="match status" value="1"/>
</dbReference>
<dbReference type="Pfam" id="PF24999">
    <property type="entry name" value="LAMB4"/>
    <property type="match status" value="1"/>
</dbReference>
<dbReference type="CDD" id="cd00055">
    <property type="entry name" value="EGF_Lam"/>
    <property type="match status" value="3"/>
</dbReference>
<protein>
    <recommendedName>
        <fullName evidence="3">Laminin EGF-like domain-containing protein</fullName>
    </recommendedName>
</protein>
<sequence length="395" mass="44763">VSPSECPPGGGACLCDPDTGTCPCVPNVTGRACDHRADGCWNVIPGRGCQPWDCEPWTSLSRHCDQARDFQFPVVSNSTVQLIQRPNFVQLTGQCPCRLGYDGKRCSECEENYYGDPLGRCICDCNRKDSQKHICDQDTGTCHYREGVSSPRCDRCTQGHGQKFPACLRCHLCFDPWDHTISSLSKAVQGLIRLAANTEDKRETLPICEADFKGLRENMSEIERIWRHPVFSSGEFLKVKDYHDSVRKEIIQLSDQRKTVYEFQDLKERTRNKVNLLLEDLQEEIDLHSRARNASIMGKRGNAPQMSVSGQELIKSIVHSINTLTSKENLSLEKLKQIRIPDIQTLHEKVNIHDSIVKLSWLLTLSRNTLHKAQEAEFVIRNLNSQVQGLKNQVN</sequence>